<accession>A0A9P6UX33</accession>
<dbReference type="OrthoDB" id="5551320at2759"/>
<name>A0A9P6UX33_9FUNG</name>
<dbReference type="EMBL" id="JAAAIP010000125">
    <property type="protein sequence ID" value="KAG0325103.1"/>
    <property type="molecule type" value="Genomic_DNA"/>
</dbReference>
<proteinExistence type="predicted"/>
<feature type="region of interest" description="Disordered" evidence="1">
    <location>
        <begin position="1"/>
        <end position="133"/>
    </location>
</feature>
<evidence type="ECO:0000313" key="3">
    <source>
        <dbReference type="Proteomes" id="UP000738325"/>
    </source>
</evidence>
<sequence length="187" mass="19740">MSYRGGHGRGGAGGMQKPRGGGGGGPGGMNFPNDMSQQPFGYQQRGFAPLPGQPPLQQQPPGLQQQPPQIPQLQITQSQQGSRSFMSGMPSPSLVQSGSMPLGYPGGSTNMGATRTPFGPPVGPTDQGQKSHHDILRKHQEEYALKQSGQMAMSQAHSSTPGTYTGMPSKHNNSVIPVLPRLPNPYQ</sequence>
<evidence type="ECO:0000256" key="1">
    <source>
        <dbReference type="SAM" id="MobiDB-lite"/>
    </source>
</evidence>
<comment type="caution">
    <text evidence="2">The sequence shown here is derived from an EMBL/GenBank/DDBJ whole genome shotgun (WGS) entry which is preliminary data.</text>
</comment>
<protein>
    <submittedName>
        <fullName evidence="2">Uncharacterized protein</fullName>
    </submittedName>
</protein>
<dbReference type="AlphaFoldDB" id="A0A9P6UX33"/>
<evidence type="ECO:0000313" key="2">
    <source>
        <dbReference type="EMBL" id="KAG0325103.1"/>
    </source>
</evidence>
<keyword evidence="3" id="KW-1185">Reference proteome</keyword>
<feature type="compositionally biased region" description="Gly residues" evidence="1">
    <location>
        <begin position="8"/>
        <end position="28"/>
    </location>
</feature>
<dbReference type="Proteomes" id="UP000738325">
    <property type="component" value="Unassembled WGS sequence"/>
</dbReference>
<feature type="compositionally biased region" description="Low complexity" evidence="1">
    <location>
        <begin position="59"/>
        <end position="82"/>
    </location>
</feature>
<gene>
    <name evidence="2" type="ORF">BGZ99_001069</name>
</gene>
<reference evidence="2" key="1">
    <citation type="journal article" date="2020" name="Fungal Divers.">
        <title>Resolving the Mortierellaceae phylogeny through synthesis of multi-gene phylogenetics and phylogenomics.</title>
        <authorList>
            <person name="Vandepol N."/>
            <person name="Liber J."/>
            <person name="Desiro A."/>
            <person name="Na H."/>
            <person name="Kennedy M."/>
            <person name="Barry K."/>
            <person name="Grigoriev I.V."/>
            <person name="Miller A.N."/>
            <person name="O'Donnell K."/>
            <person name="Stajich J.E."/>
            <person name="Bonito G."/>
        </authorList>
    </citation>
    <scope>NUCLEOTIDE SEQUENCE</scope>
    <source>
        <strain evidence="2">REB-010B</strain>
    </source>
</reference>
<feature type="region of interest" description="Disordered" evidence="1">
    <location>
        <begin position="146"/>
        <end position="187"/>
    </location>
</feature>
<organism evidence="2 3">
    <name type="scientific">Dissophora globulifera</name>
    <dbReference type="NCBI Taxonomy" id="979702"/>
    <lineage>
        <taxon>Eukaryota</taxon>
        <taxon>Fungi</taxon>
        <taxon>Fungi incertae sedis</taxon>
        <taxon>Mucoromycota</taxon>
        <taxon>Mortierellomycotina</taxon>
        <taxon>Mortierellomycetes</taxon>
        <taxon>Mortierellales</taxon>
        <taxon>Mortierellaceae</taxon>
        <taxon>Dissophora</taxon>
    </lineage>
</organism>
<feature type="compositionally biased region" description="Polar residues" evidence="1">
    <location>
        <begin position="147"/>
        <end position="163"/>
    </location>
</feature>